<protein>
    <submittedName>
        <fullName evidence="2">Uncharacterized protein</fullName>
    </submittedName>
</protein>
<name>A0AAN6RE31_9PLEO</name>
<gene>
    <name evidence="2" type="ORF">GRF29_161g418892</name>
</gene>
<evidence type="ECO:0000256" key="1">
    <source>
        <dbReference type="SAM" id="MobiDB-lite"/>
    </source>
</evidence>
<feature type="compositionally biased region" description="Polar residues" evidence="1">
    <location>
        <begin position="1"/>
        <end position="10"/>
    </location>
</feature>
<evidence type="ECO:0000313" key="3">
    <source>
        <dbReference type="Proteomes" id="UP001280581"/>
    </source>
</evidence>
<feature type="region of interest" description="Disordered" evidence="1">
    <location>
        <begin position="1"/>
        <end position="84"/>
    </location>
</feature>
<keyword evidence="3" id="KW-1185">Reference proteome</keyword>
<reference evidence="2 3" key="1">
    <citation type="submission" date="2021-02" db="EMBL/GenBank/DDBJ databases">
        <title>Genome assembly of Pseudopithomyces chartarum.</title>
        <authorList>
            <person name="Jauregui R."/>
            <person name="Singh J."/>
            <person name="Voisey C."/>
        </authorList>
    </citation>
    <scope>NUCLEOTIDE SEQUENCE [LARGE SCALE GENOMIC DNA]</scope>
    <source>
        <strain evidence="2 3">AGR01</strain>
    </source>
</reference>
<comment type="caution">
    <text evidence="2">The sequence shown here is derived from an EMBL/GenBank/DDBJ whole genome shotgun (WGS) entry which is preliminary data.</text>
</comment>
<sequence>MASQNPTGESPTRMAATAASTTAATAPTNESSTAMDATPTAAASTSEPPTATDTAAMDTTTTDATTANTTATDTNETDTTTLTTPPSLIFLTPTSLLSHLTASLPLLPNLTLHLGTSHPLPSSLHSITDRLSLIDDETTAWAQALVRITKLPDFPLRTIIFHFDPSLKDGLGSPAIHRLFTRASAAVWKRERGMGRSVSEVVFGVMGWKEGGGGGEVVCWGVGCGFGGARKDLLPVQAHLFSWGAETGPGTYVEKYTLGAAEGSP</sequence>
<organism evidence="2 3">
    <name type="scientific">Pseudopithomyces chartarum</name>
    <dbReference type="NCBI Taxonomy" id="1892770"/>
    <lineage>
        <taxon>Eukaryota</taxon>
        <taxon>Fungi</taxon>
        <taxon>Dikarya</taxon>
        <taxon>Ascomycota</taxon>
        <taxon>Pezizomycotina</taxon>
        <taxon>Dothideomycetes</taxon>
        <taxon>Pleosporomycetidae</taxon>
        <taxon>Pleosporales</taxon>
        <taxon>Massarineae</taxon>
        <taxon>Didymosphaeriaceae</taxon>
        <taxon>Pseudopithomyces</taxon>
    </lineage>
</organism>
<dbReference type="EMBL" id="WVTA01000014">
    <property type="protein sequence ID" value="KAK3202191.1"/>
    <property type="molecule type" value="Genomic_DNA"/>
</dbReference>
<accession>A0AAN6RE31</accession>
<proteinExistence type="predicted"/>
<dbReference type="AlphaFoldDB" id="A0AAN6RE31"/>
<feature type="compositionally biased region" description="Low complexity" evidence="1">
    <location>
        <begin position="15"/>
        <end position="84"/>
    </location>
</feature>
<dbReference type="Proteomes" id="UP001280581">
    <property type="component" value="Unassembled WGS sequence"/>
</dbReference>
<evidence type="ECO:0000313" key="2">
    <source>
        <dbReference type="EMBL" id="KAK3202191.1"/>
    </source>
</evidence>